<feature type="domain" description="Manganese/iron superoxide dismutase C-terminal" evidence="5">
    <location>
        <begin position="91"/>
        <end position="193"/>
    </location>
</feature>
<dbReference type="Gene3D" id="3.55.40.20">
    <property type="entry name" value="Iron/manganese superoxide dismutase, C-terminal domain"/>
    <property type="match status" value="1"/>
</dbReference>
<comment type="caution">
    <text evidence="6">The sequence shown here is derived from an EMBL/GenBank/DDBJ whole genome shotgun (WGS) entry which is preliminary data.</text>
</comment>
<evidence type="ECO:0000256" key="3">
    <source>
        <dbReference type="ARBA" id="ARBA00022723"/>
    </source>
</evidence>
<dbReference type="InterPro" id="IPR019832">
    <property type="entry name" value="Mn/Fe_SOD_C"/>
</dbReference>
<evidence type="ECO:0000313" key="6">
    <source>
        <dbReference type="EMBL" id="OGG53377.1"/>
    </source>
</evidence>
<dbReference type="InterPro" id="IPR050265">
    <property type="entry name" value="Fe/Mn_Superoxide_Dismutase"/>
</dbReference>
<dbReference type="GO" id="GO:0004784">
    <property type="term" value="F:superoxide dismutase activity"/>
    <property type="evidence" value="ECO:0007669"/>
    <property type="project" value="UniProtKB-EC"/>
</dbReference>
<evidence type="ECO:0000259" key="5">
    <source>
        <dbReference type="Pfam" id="PF02777"/>
    </source>
</evidence>
<reference evidence="6 7" key="1">
    <citation type="journal article" date="2016" name="Nat. Commun.">
        <title>Thousands of microbial genomes shed light on interconnected biogeochemical processes in an aquifer system.</title>
        <authorList>
            <person name="Anantharaman K."/>
            <person name="Brown C.T."/>
            <person name="Hug L.A."/>
            <person name="Sharon I."/>
            <person name="Castelle C.J."/>
            <person name="Probst A.J."/>
            <person name="Thomas B.C."/>
            <person name="Singh A."/>
            <person name="Wilkins M.J."/>
            <person name="Karaoz U."/>
            <person name="Brodie E.L."/>
            <person name="Williams K.H."/>
            <person name="Hubbard S.S."/>
            <person name="Banfield J.F."/>
        </authorList>
    </citation>
    <scope>NUCLEOTIDE SEQUENCE [LARGE SCALE GENOMIC DNA]</scope>
</reference>
<dbReference type="AlphaFoldDB" id="A0A1F6CW94"/>
<organism evidence="6 7">
    <name type="scientific">Candidatus Kaiserbacteria bacterium RIFCSPHIGHO2_01_FULL_53_29</name>
    <dbReference type="NCBI Taxonomy" id="1798480"/>
    <lineage>
        <taxon>Bacteria</taxon>
        <taxon>Candidatus Kaiseribacteriota</taxon>
    </lineage>
</organism>
<proteinExistence type="inferred from homology"/>
<accession>A0A1F6CW94</accession>
<dbReference type="EC" id="1.15.1.1" evidence="2"/>
<dbReference type="SUPFAM" id="SSF46609">
    <property type="entry name" value="Fe,Mn superoxide dismutase (SOD), N-terminal domain"/>
    <property type="match status" value="1"/>
</dbReference>
<evidence type="ECO:0000313" key="7">
    <source>
        <dbReference type="Proteomes" id="UP000176863"/>
    </source>
</evidence>
<dbReference type="Proteomes" id="UP000176863">
    <property type="component" value="Unassembled WGS sequence"/>
</dbReference>
<keyword evidence="4" id="KW-0560">Oxidoreductase</keyword>
<keyword evidence="3" id="KW-0479">Metal-binding</keyword>
<dbReference type="SUPFAM" id="SSF54719">
    <property type="entry name" value="Fe,Mn superoxide dismutase (SOD), C-terminal domain"/>
    <property type="match status" value="1"/>
</dbReference>
<evidence type="ECO:0000256" key="2">
    <source>
        <dbReference type="ARBA" id="ARBA00012682"/>
    </source>
</evidence>
<dbReference type="STRING" id="1798480.A2851_00155"/>
<protein>
    <recommendedName>
        <fullName evidence="2">superoxide dismutase</fullName>
        <ecNumber evidence="2">1.15.1.1</ecNumber>
    </recommendedName>
</protein>
<dbReference type="PANTHER" id="PTHR11404">
    <property type="entry name" value="SUPEROXIDE DISMUTASE 2"/>
    <property type="match status" value="1"/>
</dbReference>
<comment type="similarity">
    <text evidence="1">Belongs to the iron/manganese superoxide dismutase family.</text>
</comment>
<gene>
    <name evidence="6" type="ORF">A2851_00155</name>
</gene>
<evidence type="ECO:0000256" key="1">
    <source>
        <dbReference type="ARBA" id="ARBA00008714"/>
    </source>
</evidence>
<evidence type="ECO:0000256" key="4">
    <source>
        <dbReference type="ARBA" id="ARBA00023002"/>
    </source>
</evidence>
<dbReference type="Pfam" id="PF02777">
    <property type="entry name" value="Sod_Fe_C"/>
    <property type="match status" value="1"/>
</dbReference>
<sequence>MYTTYEARKFKLPKLEGISEKSVEEHIGLYEGYVKNFNAISSALEDLVKDPEKNAQALSELVRRRSFEFGGMRLHEHYFTQWEGGGKELDPKGALAKAFAKDAGSAETVIKQVRSVGLMRGPGWSLLYYDKEADAFLVGFSGEQHQGHFVTLPIILALDVWEHAFLLDYGAQGKGKYIDAFFKNLNWGVVENRFAQIQT</sequence>
<dbReference type="InterPro" id="IPR036314">
    <property type="entry name" value="SOD_C_sf"/>
</dbReference>
<name>A0A1F6CW94_9BACT</name>
<dbReference type="PANTHER" id="PTHR11404:SF6">
    <property type="entry name" value="SUPEROXIDE DISMUTASE [MN], MITOCHONDRIAL"/>
    <property type="match status" value="1"/>
</dbReference>
<dbReference type="GO" id="GO:0046872">
    <property type="term" value="F:metal ion binding"/>
    <property type="evidence" value="ECO:0007669"/>
    <property type="project" value="UniProtKB-KW"/>
</dbReference>
<dbReference type="EMBL" id="MFKT01000013">
    <property type="protein sequence ID" value="OGG53377.1"/>
    <property type="molecule type" value="Genomic_DNA"/>
</dbReference>
<dbReference type="InterPro" id="IPR036324">
    <property type="entry name" value="Mn/Fe_SOD_N_sf"/>
</dbReference>